<evidence type="ECO:0000256" key="4">
    <source>
        <dbReference type="ARBA" id="ARBA00011534"/>
    </source>
</evidence>
<accession>A0AAN7BS31</accession>
<evidence type="ECO:0000256" key="14">
    <source>
        <dbReference type="SAM" id="MobiDB-lite"/>
    </source>
</evidence>
<evidence type="ECO:0000256" key="9">
    <source>
        <dbReference type="ARBA" id="ARBA00023015"/>
    </source>
</evidence>
<keyword evidence="9" id="KW-0805">Transcription regulation</keyword>
<evidence type="ECO:0000256" key="11">
    <source>
        <dbReference type="ARBA" id="ARBA00023163"/>
    </source>
</evidence>
<dbReference type="Pfam" id="PF08738">
    <property type="entry name" value="Gon7"/>
    <property type="match status" value="1"/>
</dbReference>
<protein>
    <recommendedName>
        <fullName evidence="5">EKC/KEOPS complex subunit GON7</fullName>
    </recommendedName>
</protein>
<reference evidence="15" key="2">
    <citation type="submission" date="2023-05" db="EMBL/GenBank/DDBJ databases">
        <authorList>
            <consortium name="Lawrence Berkeley National Laboratory"/>
            <person name="Steindorff A."/>
            <person name="Hensen N."/>
            <person name="Bonometti L."/>
            <person name="Westerberg I."/>
            <person name="Brannstrom I.O."/>
            <person name="Guillou S."/>
            <person name="Cros-Aarteil S."/>
            <person name="Calhoun S."/>
            <person name="Haridas S."/>
            <person name="Kuo A."/>
            <person name="Mondo S."/>
            <person name="Pangilinan J."/>
            <person name="Riley R."/>
            <person name="Labutti K."/>
            <person name="Andreopoulos B."/>
            <person name="Lipzen A."/>
            <person name="Chen C."/>
            <person name="Yanf M."/>
            <person name="Daum C."/>
            <person name="Ng V."/>
            <person name="Clum A."/>
            <person name="Ohm R."/>
            <person name="Martin F."/>
            <person name="Silar P."/>
            <person name="Natvig D."/>
            <person name="Lalanne C."/>
            <person name="Gautier V."/>
            <person name="Ament-Velasquez S.L."/>
            <person name="Kruys A."/>
            <person name="Hutchinson M.I."/>
            <person name="Powell A.J."/>
            <person name="Barry K."/>
            <person name="Miller A.N."/>
            <person name="Grigoriev I.V."/>
            <person name="Debuchy R."/>
            <person name="Gladieux P."/>
            <person name="Thoren M.H."/>
            <person name="Johannesson H."/>
        </authorList>
    </citation>
    <scope>NUCLEOTIDE SEQUENCE</scope>
    <source>
        <strain evidence="15">CBS 990.96</strain>
    </source>
</reference>
<comment type="subunit">
    <text evidence="4">Component of the EKC/KEOPS complex composed of at least BUD32, CGI121, GON7, KAE1 and PCC1; the whole complex dimerizes.</text>
</comment>
<reference evidence="15" key="1">
    <citation type="journal article" date="2023" name="Mol. Phylogenet. Evol.">
        <title>Genome-scale phylogeny and comparative genomics of the fungal order Sordariales.</title>
        <authorList>
            <person name="Hensen N."/>
            <person name="Bonometti L."/>
            <person name="Westerberg I."/>
            <person name="Brannstrom I.O."/>
            <person name="Guillou S."/>
            <person name="Cros-Aarteil S."/>
            <person name="Calhoun S."/>
            <person name="Haridas S."/>
            <person name="Kuo A."/>
            <person name="Mondo S."/>
            <person name="Pangilinan J."/>
            <person name="Riley R."/>
            <person name="LaButti K."/>
            <person name="Andreopoulos B."/>
            <person name="Lipzen A."/>
            <person name="Chen C."/>
            <person name="Yan M."/>
            <person name="Daum C."/>
            <person name="Ng V."/>
            <person name="Clum A."/>
            <person name="Steindorff A."/>
            <person name="Ohm R.A."/>
            <person name="Martin F."/>
            <person name="Silar P."/>
            <person name="Natvig D.O."/>
            <person name="Lalanne C."/>
            <person name="Gautier V."/>
            <person name="Ament-Velasquez S.L."/>
            <person name="Kruys A."/>
            <person name="Hutchinson M.I."/>
            <person name="Powell A.J."/>
            <person name="Barry K."/>
            <person name="Miller A.N."/>
            <person name="Grigoriev I.V."/>
            <person name="Debuchy R."/>
            <person name="Gladieux P."/>
            <person name="Hiltunen Thoren M."/>
            <person name="Johannesson H."/>
        </authorList>
    </citation>
    <scope>NUCLEOTIDE SEQUENCE</scope>
    <source>
        <strain evidence="15">CBS 990.96</strain>
    </source>
</reference>
<comment type="caution">
    <text evidence="15">The sequence shown here is derived from an EMBL/GenBank/DDBJ whole genome shotgun (WGS) entry which is preliminary data.</text>
</comment>
<comment type="subcellular location">
    <subcellularLocation>
        <location evidence="2">Chromosome</location>
        <location evidence="2">Telomere</location>
    </subcellularLocation>
    <subcellularLocation>
        <location evidence="1">Nucleus</location>
    </subcellularLocation>
</comment>
<proteinExistence type="inferred from homology"/>
<dbReference type="AlphaFoldDB" id="A0AAN7BS31"/>
<evidence type="ECO:0000256" key="8">
    <source>
        <dbReference type="ARBA" id="ARBA00022895"/>
    </source>
</evidence>
<keyword evidence="11" id="KW-0804">Transcription</keyword>
<evidence type="ECO:0000256" key="2">
    <source>
        <dbReference type="ARBA" id="ARBA00004574"/>
    </source>
</evidence>
<evidence type="ECO:0000256" key="1">
    <source>
        <dbReference type="ARBA" id="ARBA00004123"/>
    </source>
</evidence>
<feature type="region of interest" description="Disordered" evidence="14">
    <location>
        <begin position="1"/>
        <end position="30"/>
    </location>
</feature>
<feature type="compositionally biased region" description="Polar residues" evidence="14">
    <location>
        <begin position="1"/>
        <end position="15"/>
    </location>
</feature>
<dbReference type="GO" id="GO:0008033">
    <property type="term" value="P:tRNA processing"/>
    <property type="evidence" value="ECO:0007669"/>
    <property type="project" value="UniProtKB-KW"/>
</dbReference>
<comment type="function">
    <text evidence="13">Component of the EKC/KEOPS complex that is required for the formation of a threonylcarbamoyl group on adenosine at position 37 (t(6)A37) in tRNAs that read codons beginning with adenine. The complex is probably involved in the transfer of the threonylcarbamoyl moiety of threonylcarbamoyl-AMP (TC-AMP) to the N6 group of A37. GON7 likely plays a supporting role to the catalytic subunit KAE1 in the complex. The EKC/KEOPS complex also promotes both telomere uncapping and telomere elongation. The complex is required for efficient recruitment of transcriptional coactivators.</text>
</comment>
<evidence type="ECO:0000256" key="3">
    <source>
        <dbReference type="ARBA" id="ARBA00008529"/>
    </source>
</evidence>
<evidence type="ECO:0000256" key="13">
    <source>
        <dbReference type="ARBA" id="ARBA00025393"/>
    </source>
</evidence>
<feature type="compositionally biased region" description="Basic and acidic residues" evidence="14">
    <location>
        <begin position="51"/>
        <end position="76"/>
    </location>
</feature>
<dbReference type="GO" id="GO:0000781">
    <property type="term" value="C:chromosome, telomeric region"/>
    <property type="evidence" value="ECO:0007669"/>
    <property type="project" value="UniProtKB-SubCell"/>
</dbReference>
<comment type="similarity">
    <text evidence="3">Belongs to the GON7 family.</text>
</comment>
<dbReference type="Proteomes" id="UP001301958">
    <property type="component" value="Unassembled WGS sequence"/>
</dbReference>
<feature type="compositionally biased region" description="Acidic residues" evidence="14">
    <location>
        <begin position="77"/>
        <end position="92"/>
    </location>
</feature>
<evidence type="ECO:0000256" key="12">
    <source>
        <dbReference type="ARBA" id="ARBA00023242"/>
    </source>
</evidence>
<evidence type="ECO:0000313" key="15">
    <source>
        <dbReference type="EMBL" id="KAK4228397.1"/>
    </source>
</evidence>
<keyword evidence="10" id="KW-0010">Activator</keyword>
<keyword evidence="8" id="KW-0779">Telomere</keyword>
<feature type="region of interest" description="Disordered" evidence="14">
    <location>
        <begin position="51"/>
        <end position="92"/>
    </location>
</feature>
<keyword evidence="12" id="KW-0539">Nucleus</keyword>
<evidence type="ECO:0000313" key="16">
    <source>
        <dbReference type="Proteomes" id="UP001301958"/>
    </source>
</evidence>
<keyword evidence="7" id="KW-0819">tRNA processing</keyword>
<evidence type="ECO:0000256" key="5">
    <source>
        <dbReference type="ARBA" id="ARBA00019746"/>
    </source>
</evidence>
<evidence type="ECO:0000256" key="7">
    <source>
        <dbReference type="ARBA" id="ARBA00022694"/>
    </source>
</evidence>
<name>A0AAN7BS31_9PEZI</name>
<sequence>MSSATLSAEYTSETNAPFKISKSIPLPSDTSVVNKQSYLNALRQSVIETQERINKELTNRMEEDNKRSNKKSSIDDAKEEDNYGEEVVSGEE</sequence>
<dbReference type="EMBL" id="MU865319">
    <property type="protein sequence ID" value="KAK4228397.1"/>
    <property type="molecule type" value="Genomic_DNA"/>
</dbReference>
<evidence type="ECO:0000256" key="10">
    <source>
        <dbReference type="ARBA" id="ARBA00023159"/>
    </source>
</evidence>
<keyword evidence="6" id="KW-0158">Chromosome</keyword>
<dbReference type="GO" id="GO:0005634">
    <property type="term" value="C:nucleus"/>
    <property type="evidence" value="ECO:0007669"/>
    <property type="project" value="UniProtKB-SubCell"/>
</dbReference>
<organism evidence="15 16">
    <name type="scientific">Podospora fimiseda</name>
    <dbReference type="NCBI Taxonomy" id="252190"/>
    <lineage>
        <taxon>Eukaryota</taxon>
        <taxon>Fungi</taxon>
        <taxon>Dikarya</taxon>
        <taxon>Ascomycota</taxon>
        <taxon>Pezizomycotina</taxon>
        <taxon>Sordariomycetes</taxon>
        <taxon>Sordariomycetidae</taxon>
        <taxon>Sordariales</taxon>
        <taxon>Podosporaceae</taxon>
        <taxon>Podospora</taxon>
    </lineage>
</organism>
<keyword evidence="16" id="KW-1185">Reference proteome</keyword>
<dbReference type="InterPro" id="IPR014849">
    <property type="entry name" value="EKC/KEOPS_Gon7"/>
</dbReference>
<gene>
    <name evidence="15" type="ORF">QBC38DRAFT_475160</name>
</gene>
<evidence type="ECO:0000256" key="6">
    <source>
        <dbReference type="ARBA" id="ARBA00022454"/>
    </source>
</evidence>